<evidence type="ECO:0000256" key="6">
    <source>
        <dbReference type="ARBA" id="ARBA00023002"/>
    </source>
</evidence>
<keyword evidence="18" id="KW-1185">Reference proteome</keyword>
<dbReference type="InterPro" id="IPR056853">
    <property type="entry name" value="AGMP_C"/>
</dbReference>
<keyword evidence="3 14" id="KW-0812">Transmembrane</keyword>
<dbReference type="EMBL" id="JADGJW010000824">
    <property type="protein sequence ID" value="KAJ3211609.1"/>
    <property type="molecule type" value="Genomic_DNA"/>
</dbReference>
<dbReference type="GO" id="GO:0050479">
    <property type="term" value="F:glyceryl-ether monooxygenase activity"/>
    <property type="evidence" value="ECO:0007669"/>
    <property type="project" value="UniProtKB-EC"/>
</dbReference>
<comment type="catalytic activity">
    <reaction evidence="13">
        <text>1-O-(1,2-saturated-alkyl)-sn-glycerol + (6R)-L-erythro-5,6,7,8-tetrahydrobiopterin + O2 = a 1-(1-hydroxyalkyl)-sn-glycerol + (6R)-L-erythro-6,7-dihydrobiopterin + H2O</text>
        <dbReference type="Rhea" id="RHEA:36255"/>
        <dbReference type="ChEBI" id="CHEBI:15377"/>
        <dbReference type="ChEBI" id="CHEBI:15379"/>
        <dbReference type="ChEBI" id="CHEBI:43120"/>
        <dbReference type="ChEBI" id="CHEBI:59560"/>
        <dbReference type="ChEBI" id="CHEBI:73418"/>
        <dbReference type="ChEBI" id="CHEBI:83957"/>
        <dbReference type="EC" id="1.14.16.5"/>
    </reaction>
</comment>
<evidence type="ECO:0000259" key="15">
    <source>
        <dbReference type="Pfam" id="PF04116"/>
    </source>
</evidence>
<comment type="caution">
    <text evidence="17">The sequence shown here is derived from an EMBL/GenBank/DDBJ whole genome shotgun (WGS) entry which is preliminary data.</text>
</comment>
<keyword evidence="9 14" id="KW-0472">Membrane</keyword>
<evidence type="ECO:0000259" key="16">
    <source>
        <dbReference type="Pfam" id="PF24858"/>
    </source>
</evidence>
<dbReference type="GO" id="GO:0006643">
    <property type="term" value="P:membrane lipid metabolic process"/>
    <property type="evidence" value="ECO:0007669"/>
    <property type="project" value="TreeGrafter"/>
</dbReference>
<organism evidence="17 18">
    <name type="scientific">Clydaea vesicula</name>
    <dbReference type="NCBI Taxonomy" id="447962"/>
    <lineage>
        <taxon>Eukaryota</taxon>
        <taxon>Fungi</taxon>
        <taxon>Fungi incertae sedis</taxon>
        <taxon>Chytridiomycota</taxon>
        <taxon>Chytridiomycota incertae sedis</taxon>
        <taxon>Chytridiomycetes</taxon>
        <taxon>Lobulomycetales</taxon>
        <taxon>Lobulomycetaceae</taxon>
        <taxon>Clydaea</taxon>
    </lineage>
</organism>
<evidence type="ECO:0000256" key="2">
    <source>
        <dbReference type="ARBA" id="ARBA00004477"/>
    </source>
</evidence>
<keyword evidence="5 14" id="KW-1133">Transmembrane helix</keyword>
<evidence type="ECO:0000313" key="18">
    <source>
        <dbReference type="Proteomes" id="UP001211065"/>
    </source>
</evidence>
<proteinExistence type="inferred from homology"/>
<keyword evidence="7" id="KW-0408">Iron</keyword>
<keyword evidence="8" id="KW-0443">Lipid metabolism</keyword>
<dbReference type="Pfam" id="PF04116">
    <property type="entry name" value="FA_hydroxylase"/>
    <property type="match status" value="1"/>
</dbReference>
<evidence type="ECO:0000256" key="12">
    <source>
        <dbReference type="ARBA" id="ARBA00040992"/>
    </source>
</evidence>
<evidence type="ECO:0000256" key="9">
    <source>
        <dbReference type="ARBA" id="ARBA00023136"/>
    </source>
</evidence>
<evidence type="ECO:0000256" key="4">
    <source>
        <dbReference type="ARBA" id="ARBA00022824"/>
    </source>
</evidence>
<accession>A0AAD5TYD8</accession>
<gene>
    <name evidence="17" type="ORF">HK099_007961</name>
</gene>
<evidence type="ECO:0000256" key="3">
    <source>
        <dbReference type="ARBA" id="ARBA00022692"/>
    </source>
</evidence>
<protein>
    <recommendedName>
        <fullName evidence="12">Alkylglycerol monooxygenase</fullName>
        <ecNumber evidence="11">1.14.16.5</ecNumber>
    </recommendedName>
</protein>
<evidence type="ECO:0000256" key="8">
    <source>
        <dbReference type="ARBA" id="ARBA00023098"/>
    </source>
</evidence>
<dbReference type="InterPro" id="IPR051689">
    <property type="entry name" value="Sterol_desaturase/TMEM195"/>
</dbReference>
<keyword evidence="6" id="KW-0560">Oxidoreductase</keyword>
<feature type="transmembrane region" description="Helical" evidence="14">
    <location>
        <begin position="446"/>
        <end position="469"/>
    </location>
</feature>
<evidence type="ECO:0000256" key="13">
    <source>
        <dbReference type="ARBA" id="ARBA00047556"/>
    </source>
</evidence>
<dbReference type="GO" id="GO:0008610">
    <property type="term" value="P:lipid biosynthetic process"/>
    <property type="evidence" value="ECO:0007669"/>
    <property type="project" value="InterPro"/>
</dbReference>
<feature type="domain" description="Alkylglycerol monooxygenase C-terminal" evidence="16">
    <location>
        <begin position="363"/>
        <end position="443"/>
    </location>
</feature>
<dbReference type="GO" id="GO:0005789">
    <property type="term" value="C:endoplasmic reticulum membrane"/>
    <property type="evidence" value="ECO:0007669"/>
    <property type="project" value="UniProtKB-SubCell"/>
</dbReference>
<comment type="subcellular location">
    <subcellularLocation>
        <location evidence="2">Endoplasmic reticulum membrane</location>
        <topology evidence="2">Multi-pass membrane protein</topology>
    </subcellularLocation>
</comment>
<dbReference type="PANTHER" id="PTHR21624:SF1">
    <property type="entry name" value="ALKYLGLYCEROL MONOOXYGENASE"/>
    <property type="match status" value="1"/>
</dbReference>
<dbReference type="PANTHER" id="PTHR21624">
    <property type="entry name" value="STEROL DESATURASE-RELATED PROTEIN"/>
    <property type="match status" value="1"/>
</dbReference>
<evidence type="ECO:0000256" key="14">
    <source>
        <dbReference type="SAM" id="Phobius"/>
    </source>
</evidence>
<feature type="transmembrane region" description="Helical" evidence="14">
    <location>
        <begin position="129"/>
        <end position="146"/>
    </location>
</feature>
<feature type="transmembrane region" description="Helical" evidence="14">
    <location>
        <begin position="42"/>
        <end position="66"/>
    </location>
</feature>
<dbReference type="AlphaFoldDB" id="A0AAD5TYD8"/>
<sequence length="483" mass="56037">MNTSSADALSSARYVIEGYGRLLYIADPSTHMFDKFNDVPNYITMAVPFFISTIVFEALLMWIANYREMRLQNGRKVKNFRLNDTISSISAGMFQQLTKLLFKSVEFGAYIYIFENYAIFSSYFPVRSYVTWAFAFFFVDFGYYWFHRAAHEVNLFWAAHVVHHSSQEYNQTTALRQSFLQEHFSWLFYLPVALFGIPPSIFRVHRDLDTLFQYWIHTELIGNLGPLEYFLNTPSHHRVHHGRNPYCIDQNYAGTLIIWDRMFGTFTAEKEDEPVLYGIVHPLQSFNPFTVQTHHLLHVMEKTWKSKGVVNKFKALFYGPGWTPEKPELRLGEIKDIPPVQNLKKDPDAEIKDLYNPVIPLIVNFYVLLHFAVIIAVQNMVMVRIDSAEAYTLNPVLPFIAAFLYFSMTSIGMILDGKKQGIILECIRVAAIPFLCRFLELNESLIIFIDIFSISSFLFSLYGFSLFSIKQGSDILEPKLKTL</sequence>
<dbReference type="EC" id="1.14.16.5" evidence="11"/>
<dbReference type="Proteomes" id="UP001211065">
    <property type="component" value="Unassembled WGS sequence"/>
</dbReference>
<name>A0AAD5TYD8_9FUNG</name>
<feature type="transmembrane region" description="Helical" evidence="14">
    <location>
        <begin position="396"/>
        <end position="415"/>
    </location>
</feature>
<keyword evidence="4" id="KW-0256">Endoplasmic reticulum</keyword>
<comment type="similarity">
    <text evidence="10">Belongs to the sterol desaturase family. TMEM195 subfamily.</text>
</comment>
<dbReference type="GO" id="GO:0005506">
    <property type="term" value="F:iron ion binding"/>
    <property type="evidence" value="ECO:0007669"/>
    <property type="project" value="InterPro"/>
</dbReference>
<evidence type="ECO:0000256" key="1">
    <source>
        <dbReference type="ARBA" id="ARBA00001962"/>
    </source>
</evidence>
<dbReference type="Pfam" id="PF24858">
    <property type="entry name" value="AGMP_C"/>
    <property type="match status" value="1"/>
</dbReference>
<feature type="domain" description="Fatty acid hydroxylase" evidence="15">
    <location>
        <begin position="132"/>
        <end position="265"/>
    </location>
</feature>
<evidence type="ECO:0000313" key="17">
    <source>
        <dbReference type="EMBL" id="KAJ3211609.1"/>
    </source>
</evidence>
<comment type="cofactor">
    <cofactor evidence="1">
        <name>Fe cation</name>
        <dbReference type="ChEBI" id="CHEBI:24875"/>
    </cofactor>
</comment>
<reference evidence="17" key="1">
    <citation type="submission" date="2020-05" db="EMBL/GenBank/DDBJ databases">
        <title>Phylogenomic resolution of chytrid fungi.</title>
        <authorList>
            <person name="Stajich J.E."/>
            <person name="Amses K."/>
            <person name="Simmons R."/>
            <person name="Seto K."/>
            <person name="Myers J."/>
            <person name="Bonds A."/>
            <person name="Quandt C.A."/>
            <person name="Barry K."/>
            <person name="Liu P."/>
            <person name="Grigoriev I."/>
            <person name="Longcore J.E."/>
            <person name="James T.Y."/>
        </authorList>
    </citation>
    <scope>NUCLEOTIDE SEQUENCE</scope>
    <source>
        <strain evidence="17">JEL0476</strain>
    </source>
</reference>
<dbReference type="InterPro" id="IPR006694">
    <property type="entry name" value="Fatty_acid_hydroxylase"/>
</dbReference>
<evidence type="ECO:0000256" key="5">
    <source>
        <dbReference type="ARBA" id="ARBA00022989"/>
    </source>
</evidence>
<evidence type="ECO:0000256" key="7">
    <source>
        <dbReference type="ARBA" id="ARBA00023004"/>
    </source>
</evidence>
<evidence type="ECO:0000256" key="11">
    <source>
        <dbReference type="ARBA" id="ARBA00039026"/>
    </source>
</evidence>
<evidence type="ECO:0000256" key="10">
    <source>
        <dbReference type="ARBA" id="ARBA00038190"/>
    </source>
</evidence>
<feature type="transmembrane region" description="Helical" evidence="14">
    <location>
        <begin position="354"/>
        <end position="376"/>
    </location>
</feature>